<dbReference type="PANTHER" id="PTHR45626:SF26">
    <property type="entry name" value="FAMILY HELICASE, PUTATIVE (AFU_ORTHOLOGUE AFUA_2G09120)-RELATED"/>
    <property type="match status" value="1"/>
</dbReference>
<dbReference type="GO" id="GO:0016787">
    <property type="term" value="F:hydrolase activity"/>
    <property type="evidence" value="ECO:0007669"/>
    <property type="project" value="UniProtKB-KW"/>
</dbReference>
<feature type="domain" description="RING-type" evidence="7">
    <location>
        <begin position="503"/>
        <end position="543"/>
    </location>
</feature>
<dbReference type="InterPro" id="IPR038718">
    <property type="entry name" value="SNF2-like_sf"/>
</dbReference>
<organism evidence="10 11">
    <name type="scientific">Symbiodinium pilosum</name>
    <name type="common">Dinoflagellate</name>
    <dbReference type="NCBI Taxonomy" id="2952"/>
    <lineage>
        <taxon>Eukaryota</taxon>
        <taxon>Sar</taxon>
        <taxon>Alveolata</taxon>
        <taxon>Dinophyceae</taxon>
        <taxon>Suessiales</taxon>
        <taxon>Symbiodiniaceae</taxon>
        <taxon>Symbiodinium</taxon>
    </lineage>
</organism>
<name>A0A812VRZ6_SYMPI</name>
<dbReference type="AlphaFoldDB" id="A0A812VRZ6"/>
<evidence type="ECO:0000256" key="5">
    <source>
        <dbReference type="PROSITE-ProRule" id="PRU00175"/>
    </source>
</evidence>
<comment type="caution">
    <text evidence="10">The sequence shown here is derived from an EMBL/GenBank/DDBJ whole genome shotgun (WGS) entry which is preliminary data.</text>
</comment>
<keyword evidence="2" id="KW-0378">Hydrolase</keyword>
<dbReference type="GO" id="GO:0006281">
    <property type="term" value="P:DNA repair"/>
    <property type="evidence" value="ECO:0007669"/>
    <property type="project" value="TreeGrafter"/>
</dbReference>
<dbReference type="InterPro" id="IPR001650">
    <property type="entry name" value="Helicase_C-like"/>
</dbReference>
<keyword evidence="5" id="KW-0862">Zinc</keyword>
<dbReference type="PROSITE" id="PS51194">
    <property type="entry name" value="HELICASE_CTER"/>
    <property type="match status" value="1"/>
</dbReference>
<dbReference type="SUPFAM" id="SSF52540">
    <property type="entry name" value="P-loop containing nucleoside triphosphate hydrolases"/>
    <property type="match status" value="2"/>
</dbReference>
<dbReference type="InterPro" id="IPR049730">
    <property type="entry name" value="SNF2/RAD54-like_C"/>
</dbReference>
<evidence type="ECO:0000256" key="3">
    <source>
        <dbReference type="ARBA" id="ARBA00022806"/>
    </source>
</evidence>
<evidence type="ECO:0000259" key="8">
    <source>
        <dbReference type="PROSITE" id="PS51192"/>
    </source>
</evidence>
<dbReference type="SMART" id="SM00487">
    <property type="entry name" value="DEXDc"/>
    <property type="match status" value="1"/>
</dbReference>
<evidence type="ECO:0000313" key="10">
    <source>
        <dbReference type="EMBL" id="CAE7639231.1"/>
    </source>
</evidence>
<proteinExistence type="predicted"/>
<dbReference type="Gene3D" id="3.30.40.10">
    <property type="entry name" value="Zinc/RING finger domain, C3HC4 (zinc finger)"/>
    <property type="match status" value="1"/>
</dbReference>
<keyword evidence="3" id="KW-0347">Helicase</keyword>
<feature type="domain" description="Helicase ATP-binding" evidence="8">
    <location>
        <begin position="63"/>
        <end position="247"/>
    </location>
</feature>
<dbReference type="InterPro" id="IPR027417">
    <property type="entry name" value="P-loop_NTPase"/>
</dbReference>
<dbReference type="PROSITE" id="PS50089">
    <property type="entry name" value="ZF_RING_2"/>
    <property type="match status" value="1"/>
</dbReference>
<evidence type="ECO:0000256" key="1">
    <source>
        <dbReference type="ARBA" id="ARBA00022741"/>
    </source>
</evidence>
<dbReference type="Pfam" id="PF00176">
    <property type="entry name" value="SNF2-rel_dom"/>
    <property type="match status" value="1"/>
</dbReference>
<dbReference type="CDD" id="cd18793">
    <property type="entry name" value="SF2_C_SNF"/>
    <property type="match status" value="1"/>
</dbReference>
<keyword evidence="5" id="KW-0479">Metal-binding</keyword>
<evidence type="ECO:0000256" key="4">
    <source>
        <dbReference type="ARBA" id="ARBA00022840"/>
    </source>
</evidence>
<feature type="region of interest" description="Disordered" evidence="6">
    <location>
        <begin position="408"/>
        <end position="428"/>
    </location>
</feature>
<dbReference type="InterPro" id="IPR014001">
    <property type="entry name" value="Helicase_ATP-bd"/>
</dbReference>
<dbReference type="InterPro" id="IPR001841">
    <property type="entry name" value="Znf_RING"/>
</dbReference>
<dbReference type="SUPFAM" id="SSF57850">
    <property type="entry name" value="RING/U-box"/>
    <property type="match status" value="1"/>
</dbReference>
<dbReference type="PANTHER" id="PTHR45626">
    <property type="entry name" value="TRANSCRIPTION TERMINATION FACTOR 2-RELATED"/>
    <property type="match status" value="1"/>
</dbReference>
<dbReference type="PROSITE" id="PS51192">
    <property type="entry name" value="HELICASE_ATP_BIND_1"/>
    <property type="match status" value="1"/>
</dbReference>
<dbReference type="Proteomes" id="UP000649617">
    <property type="component" value="Unassembled WGS sequence"/>
</dbReference>
<keyword evidence="5" id="KW-0863">Zinc-finger</keyword>
<dbReference type="GO" id="GO:0008270">
    <property type="term" value="F:zinc ion binding"/>
    <property type="evidence" value="ECO:0007669"/>
    <property type="project" value="UniProtKB-KW"/>
</dbReference>
<dbReference type="GO" id="GO:0008094">
    <property type="term" value="F:ATP-dependent activity, acting on DNA"/>
    <property type="evidence" value="ECO:0007669"/>
    <property type="project" value="TreeGrafter"/>
</dbReference>
<evidence type="ECO:0000256" key="2">
    <source>
        <dbReference type="ARBA" id="ARBA00022801"/>
    </source>
</evidence>
<keyword evidence="11" id="KW-1185">Reference proteome</keyword>
<feature type="compositionally biased region" description="Basic and acidic residues" evidence="6">
    <location>
        <begin position="413"/>
        <end position="428"/>
    </location>
</feature>
<dbReference type="InterPro" id="IPR013083">
    <property type="entry name" value="Znf_RING/FYVE/PHD"/>
</dbReference>
<accession>A0A812VRZ6</accession>
<keyword evidence="1" id="KW-0547">Nucleotide-binding</keyword>
<dbReference type="EMBL" id="CAJNIZ010042816">
    <property type="protein sequence ID" value="CAE7639231.1"/>
    <property type="molecule type" value="Genomic_DNA"/>
</dbReference>
<sequence length="759" mass="86339">MYSQRCQTASNGYSAGYAGSPPLSVQLLNNDADLPAVQPPHFRSALPLFDYQLRSLGWMMSREDASEGMRGGILADSIGFGKTTITLALMDHRRCKQLPVTSKDLIPSRATLIMMPPNLWRQWQNEIQKFLPVGSFRVLAAANGGELRRLSVEDIQTSDVLIVPYQIFRGRAYAGLKLRLKHFYWHRIIADEFHELIGAAVDGEHPFNEAKHQLCHLEADSRWGLTSTPPFKTVAEVAVTATFFQMKIQRTEQDCRLFIEKMVRQNKNSMKLPDVVQHKVEVLQSRHERALYLQRERESYSAPNILWDSASLHFIHSEGSPRRTLKTPEQVCLEMLKKDQEETRRYDDLLFEHSVKIEAYFRAYRQLLENCAMGSNDTLPRRPADGPSELGSASGFGLQHLDELKSRLQSSRHLNEETRNSDGKKTASDMRTKCIEEAAKQKQIHRNDVLATAGARITFEKLLSAIDRECRNELCCLRNLEQHLTKSLLFERSLQDTEDHFECPICYDDLPWSECGIAPCAHKACLRCWSICLYQDGRCPICRCEVLITRVVSVEIPKAFMQKLPDTRSLVQKLGQHHNRRQSSEMYSAYGSKLQSVMETIHGIWDSQSGAKILVFCQSEDLRITADAAFWSFGVEHVTLKGDALERSKAVARFAESPHTNVMLLSMEISPSGLNLTIANHIILAQPTRRGGDETSVDFEEQAIGRCWRTGQQSIVHVWRLCMLGTVEEEMVDRHMAAWTERQIRLGSTPQAVNHCPRG</sequence>
<dbReference type="GO" id="GO:0005524">
    <property type="term" value="F:ATP binding"/>
    <property type="evidence" value="ECO:0007669"/>
    <property type="project" value="UniProtKB-KW"/>
</dbReference>
<dbReference type="InterPro" id="IPR050628">
    <property type="entry name" value="SNF2_RAD54_helicase_TF"/>
</dbReference>
<evidence type="ECO:0000259" key="7">
    <source>
        <dbReference type="PROSITE" id="PS50089"/>
    </source>
</evidence>
<protein>
    <submittedName>
        <fullName evidence="10">Uncharacterized protein</fullName>
    </submittedName>
</protein>
<reference evidence="10" key="1">
    <citation type="submission" date="2021-02" db="EMBL/GenBank/DDBJ databases">
        <authorList>
            <person name="Dougan E. K."/>
            <person name="Rhodes N."/>
            <person name="Thang M."/>
            <person name="Chan C."/>
        </authorList>
    </citation>
    <scope>NUCLEOTIDE SEQUENCE</scope>
</reference>
<feature type="domain" description="Helicase C-terminal" evidence="9">
    <location>
        <begin position="593"/>
        <end position="757"/>
    </location>
</feature>
<evidence type="ECO:0000256" key="6">
    <source>
        <dbReference type="SAM" id="MobiDB-lite"/>
    </source>
</evidence>
<keyword evidence="4" id="KW-0067">ATP-binding</keyword>
<dbReference type="OrthoDB" id="423559at2759"/>
<dbReference type="Gene3D" id="3.40.50.10810">
    <property type="entry name" value="Tandem AAA-ATPase domain"/>
    <property type="match status" value="1"/>
</dbReference>
<evidence type="ECO:0000259" key="9">
    <source>
        <dbReference type="PROSITE" id="PS51194"/>
    </source>
</evidence>
<dbReference type="GO" id="GO:0004386">
    <property type="term" value="F:helicase activity"/>
    <property type="evidence" value="ECO:0007669"/>
    <property type="project" value="UniProtKB-KW"/>
</dbReference>
<gene>
    <name evidence="10" type="ORF">SPIL2461_LOCUS16910</name>
</gene>
<dbReference type="InterPro" id="IPR000330">
    <property type="entry name" value="SNF2_N"/>
</dbReference>
<dbReference type="Pfam" id="PF00271">
    <property type="entry name" value="Helicase_C"/>
    <property type="match status" value="1"/>
</dbReference>
<dbReference type="Gene3D" id="3.40.50.300">
    <property type="entry name" value="P-loop containing nucleotide triphosphate hydrolases"/>
    <property type="match status" value="1"/>
</dbReference>
<evidence type="ECO:0000313" key="11">
    <source>
        <dbReference type="Proteomes" id="UP000649617"/>
    </source>
</evidence>
<dbReference type="GO" id="GO:0005634">
    <property type="term" value="C:nucleus"/>
    <property type="evidence" value="ECO:0007669"/>
    <property type="project" value="TreeGrafter"/>
</dbReference>